<dbReference type="Proteomes" id="UP000078546">
    <property type="component" value="Unassembled WGS sequence"/>
</dbReference>
<evidence type="ECO:0000313" key="3">
    <source>
        <dbReference type="EMBL" id="SBS86289.1"/>
    </source>
</evidence>
<dbReference type="InterPro" id="IPR013584">
    <property type="entry name" value="RAP"/>
</dbReference>
<reference evidence="5 6" key="2">
    <citation type="submission" date="2016-05" db="EMBL/GenBank/DDBJ databases">
        <authorList>
            <person name="Naeem Raeece"/>
        </authorList>
    </citation>
    <scope>NUCLEOTIDE SEQUENCE [LARGE SCALE GENOMIC DNA]</scope>
</reference>
<feature type="region of interest" description="Disordered" evidence="1">
    <location>
        <begin position="251"/>
        <end position="307"/>
    </location>
</feature>
<dbReference type="AlphaFoldDB" id="A0A1A8WUM4"/>
<feature type="compositionally biased region" description="Polar residues" evidence="1">
    <location>
        <begin position="271"/>
        <end position="281"/>
    </location>
</feature>
<organism evidence="4 5">
    <name type="scientific">Plasmodium ovale curtisi</name>
    <dbReference type="NCBI Taxonomy" id="864141"/>
    <lineage>
        <taxon>Eukaryota</taxon>
        <taxon>Sar</taxon>
        <taxon>Alveolata</taxon>
        <taxon>Apicomplexa</taxon>
        <taxon>Aconoidasida</taxon>
        <taxon>Haemosporida</taxon>
        <taxon>Plasmodiidae</taxon>
        <taxon>Plasmodium</taxon>
        <taxon>Plasmodium (Plasmodium)</taxon>
    </lineage>
</organism>
<evidence type="ECO:0000313" key="5">
    <source>
        <dbReference type="Proteomes" id="UP000078546"/>
    </source>
</evidence>
<dbReference type="PROSITE" id="PS51286">
    <property type="entry name" value="RAP"/>
    <property type="match status" value="1"/>
</dbReference>
<feature type="domain" description="RAP" evidence="2">
    <location>
        <begin position="375"/>
        <end position="433"/>
    </location>
</feature>
<evidence type="ECO:0000259" key="2">
    <source>
        <dbReference type="PROSITE" id="PS51286"/>
    </source>
</evidence>
<proteinExistence type="predicted"/>
<gene>
    <name evidence="4" type="ORF">POVCU1_033310</name>
    <name evidence="3" type="ORF">POVCU2_0036330</name>
</gene>
<dbReference type="Proteomes" id="UP000078560">
    <property type="component" value="Unassembled WGS sequence"/>
</dbReference>
<accession>A0A1A8WUM4</accession>
<dbReference type="EMBL" id="FLQU01000483">
    <property type="protein sequence ID" value="SBS86289.1"/>
    <property type="molecule type" value="Genomic_DNA"/>
</dbReference>
<feature type="region of interest" description="Disordered" evidence="1">
    <location>
        <begin position="73"/>
        <end position="93"/>
    </location>
</feature>
<evidence type="ECO:0000313" key="6">
    <source>
        <dbReference type="Proteomes" id="UP000078560"/>
    </source>
</evidence>
<evidence type="ECO:0000256" key="1">
    <source>
        <dbReference type="SAM" id="MobiDB-lite"/>
    </source>
</evidence>
<protein>
    <submittedName>
        <fullName evidence="4">RAP protein</fullName>
    </submittedName>
</protein>
<dbReference type="Pfam" id="PF08373">
    <property type="entry name" value="RAP"/>
    <property type="match status" value="1"/>
</dbReference>
<name>A0A1A8WUM4_PLAOA</name>
<feature type="compositionally biased region" description="Basic and acidic residues" evidence="1">
    <location>
        <begin position="251"/>
        <end position="268"/>
    </location>
</feature>
<dbReference type="EMBL" id="FLQV01000616">
    <property type="protein sequence ID" value="SBS96661.1"/>
    <property type="molecule type" value="Genomic_DNA"/>
</dbReference>
<evidence type="ECO:0000313" key="4">
    <source>
        <dbReference type="EMBL" id="SBS96661.1"/>
    </source>
</evidence>
<dbReference type="SMART" id="SM00952">
    <property type="entry name" value="RAP"/>
    <property type="match status" value="1"/>
</dbReference>
<reference evidence="4" key="1">
    <citation type="submission" date="2016-05" db="EMBL/GenBank/DDBJ databases">
        <authorList>
            <person name="Lavstsen T."/>
            <person name="Jespersen J.S."/>
        </authorList>
    </citation>
    <scope>NUCLEOTIDE SEQUENCE [LARGE SCALE GENOMIC DNA]</scope>
</reference>
<feature type="compositionally biased region" description="Polar residues" evidence="1">
    <location>
        <begin position="342"/>
        <end position="356"/>
    </location>
</feature>
<feature type="region of interest" description="Disordered" evidence="1">
    <location>
        <begin position="341"/>
        <end position="366"/>
    </location>
</feature>
<sequence>MLVQRSARLLRTFKCCRNFSNSKNYINNSYLNYVQVTKNVDDKKTIGNEMWGGKTTVHGENEKKILEYIKEDPSQSGGMHKKGKCTPKGDKLDMENFINNSEGSHTREKRYHGDDLLKNDAQWEIRGTNQSDNNKRVISKRWGDRVEEEKQEKLYGGNVYQMDEKMGRKNEDNFSTHHVKSDSNLKSYNLHKCNNVDSLTHARAEHEKGYYKEEYTNEQNIDSDKFSDVDGIKNFREKNDDLTTDKVHCPDDDFLNWKEGDSDSREHTYSGIPTSENNPEQFSEKKNSNTSNCSNENEEKWMENEEDIPNIFEVDENLSEEEKKEKLKLIKLITEKLAGPLKSNSENNAKGVSNSKGEGETGTEEDSIFADNRPIAIEVDGPSHFYANSNRYTTYTKLKHRILTKLGYNVIHISYFDWRKLRNKSEREEFILKKLKEKNDEFLDDNDRTYYNERMNMIKEDYQKYMKEKKEIHNLQKREKFWLSSASIVRVPVFEMKRRTFPCNMLHTIRNTRHAPHLASEIGILRNGNNSYPGGEAHA</sequence>